<reference evidence="1" key="1">
    <citation type="submission" date="2018-10" db="EMBL/GenBank/DDBJ databases">
        <title>Hidden diversity of soil giant viruses.</title>
        <authorList>
            <person name="Schulz F."/>
            <person name="Alteio L."/>
            <person name="Goudeau D."/>
            <person name="Ryan E.M."/>
            <person name="Malmstrom R.R."/>
            <person name="Blanchard J."/>
            <person name="Woyke T."/>
        </authorList>
    </citation>
    <scope>NUCLEOTIDE SEQUENCE</scope>
    <source>
        <strain evidence="1">TEV1</strain>
    </source>
</reference>
<sequence length="197" mass="23697">MSEDFILLYDNTKDSVDIIEIELNSLLPYRTITISIKINKNEVFEKTITLPTKFINWLEYENPAIDYITNIFIKHYGKSKLVRWNDLIIETNKYHDTNPTNSLWIPLLKLHEIFIEETGKYRLIELSFSQVNEEIFRFNIKKEVLENFKNKNPYISLQHFYGFKGRVKWNDFKCNIIEDSSKYNNYKLFDETLICNQ</sequence>
<name>A0A3G4ZNH1_9VIRU</name>
<evidence type="ECO:0000313" key="1">
    <source>
        <dbReference type="EMBL" id="AYV76422.1"/>
    </source>
</evidence>
<organism evidence="1">
    <name type="scientific">Terrestrivirus sp</name>
    <dbReference type="NCBI Taxonomy" id="2487775"/>
    <lineage>
        <taxon>Viruses</taxon>
        <taxon>Varidnaviria</taxon>
        <taxon>Bamfordvirae</taxon>
        <taxon>Nucleocytoviricota</taxon>
        <taxon>Megaviricetes</taxon>
        <taxon>Imitervirales</taxon>
        <taxon>Mimiviridae</taxon>
        <taxon>Klosneuvirinae</taxon>
    </lineage>
</organism>
<gene>
    <name evidence="1" type="ORF">Terrestrivirus6_48</name>
</gene>
<protein>
    <submittedName>
        <fullName evidence="1">Uncharacterized protein</fullName>
    </submittedName>
</protein>
<dbReference type="EMBL" id="MK071984">
    <property type="protein sequence ID" value="AYV76422.1"/>
    <property type="molecule type" value="Genomic_DNA"/>
</dbReference>
<proteinExistence type="predicted"/>
<accession>A0A3G4ZNH1</accession>